<dbReference type="SMART" id="SM00278">
    <property type="entry name" value="HhH1"/>
    <property type="match status" value="2"/>
</dbReference>
<dbReference type="SUPFAM" id="SSF47781">
    <property type="entry name" value="RuvA domain 2-like"/>
    <property type="match status" value="1"/>
</dbReference>
<keyword evidence="1" id="KW-0732">Signal</keyword>
<dbReference type="PANTHER" id="PTHR21180">
    <property type="entry name" value="ENDONUCLEASE/EXONUCLEASE/PHOSPHATASE FAMILY DOMAIN-CONTAINING PROTEIN 1"/>
    <property type="match status" value="1"/>
</dbReference>
<dbReference type="InterPro" id="IPR004509">
    <property type="entry name" value="Competence_ComEA_HhH"/>
</dbReference>
<dbReference type="InterPro" id="IPR010994">
    <property type="entry name" value="RuvA_2-like"/>
</dbReference>
<dbReference type="Pfam" id="PF12836">
    <property type="entry name" value="HHH_3"/>
    <property type="match status" value="1"/>
</dbReference>
<dbReference type="NCBIfam" id="TIGR00426">
    <property type="entry name" value="competence protein ComEA helix-hairpin-helix repeat region"/>
    <property type="match status" value="1"/>
</dbReference>
<keyword evidence="3" id="KW-0238">DNA-binding</keyword>
<comment type="caution">
    <text evidence="3">The sequence shown here is derived from an EMBL/GenBank/DDBJ whole genome shotgun (WGS) entry which is preliminary data.</text>
</comment>
<protein>
    <submittedName>
        <fullName evidence="3">ComEA family DNA-binding protein</fullName>
    </submittedName>
</protein>
<dbReference type="InterPro" id="IPR003583">
    <property type="entry name" value="Hlx-hairpin-Hlx_DNA-bd_motif"/>
</dbReference>
<proteinExistence type="predicted"/>
<dbReference type="Proteomes" id="UP000714380">
    <property type="component" value="Unassembled WGS sequence"/>
</dbReference>
<evidence type="ECO:0000259" key="2">
    <source>
        <dbReference type="SMART" id="SM00278"/>
    </source>
</evidence>
<feature type="domain" description="Helix-hairpin-helix DNA-binding motif class 1" evidence="2">
    <location>
        <begin position="35"/>
        <end position="54"/>
    </location>
</feature>
<keyword evidence="4" id="KW-1185">Reference proteome</keyword>
<feature type="chain" id="PRO_5047528003" evidence="1">
    <location>
        <begin position="22"/>
        <end position="88"/>
    </location>
</feature>
<feature type="domain" description="Helix-hairpin-helix DNA-binding motif class 1" evidence="2">
    <location>
        <begin position="65"/>
        <end position="84"/>
    </location>
</feature>
<dbReference type="GO" id="GO:0003677">
    <property type="term" value="F:DNA binding"/>
    <property type="evidence" value="ECO:0007669"/>
    <property type="project" value="UniProtKB-KW"/>
</dbReference>
<feature type="signal peptide" evidence="1">
    <location>
        <begin position="1"/>
        <end position="21"/>
    </location>
</feature>
<name>A0ABS7ZT29_9GAMM</name>
<dbReference type="EMBL" id="JAEDAH010000095">
    <property type="protein sequence ID" value="MCA6064894.1"/>
    <property type="molecule type" value="Genomic_DNA"/>
</dbReference>
<evidence type="ECO:0000313" key="3">
    <source>
        <dbReference type="EMBL" id="MCA6064894.1"/>
    </source>
</evidence>
<gene>
    <name evidence="3" type="ORF">I9W95_14875</name>
</gene>
<sequence>MKTLFCSTAMLFAASTFSAEPAETTRISLNTANAEQLAQLEGIGKAKAEAIVRYRTEHGQFSSIEELTNVRGIGQSILEKNRALIAVE</sequence>
<evidence type="ECO:0000256" key="1">
    <source>
        <dbReference type="SAM" id="SignalP"/>
    </source>
</evidence>
<reference evidence="3 4" key="1">
    <citation type="submission" date="2020-12" db="EMBL/GenBank/DDBJ databases">
        <title>Novel Thalassolituus-related marine hydrocarbonoclastic bacteria mediated algae-derived hydrocarbons mineralization in twilight zone of the northern South China Sea.</title>
        <authorList>
            <person name="Dong C."/>
        </authorList>
    </citation>
    <scope>NUCLEOTIDE SEQUENCE [LARGE SCALE GENOMIC DNA]</scope>
    <source>
        <strain evidence="3 4">IMCC1826</strain>
    </source>
</reference>
<dbReference type="InterPro" id="IPR051675">
    <property type="entry name" value="Endo/Exo/Phosphatase_dom_1"/>
</dbReference>
<evidence type="ECO:0000313" key="4">
    <source>
        <dbReference type="Proteomes" id="UP000714380"/>
    </source>
</evidence>
<dbReference type="Gene3D" id="1.10.150.280">
    <property type="entry name" value="AF1531-like domain"/>
    <property type="match status" value="1"/>
</dbReference>
<dbReference type="PANTHER" id="PTHR21180:SF32">
    <property type="entry name" value="ENDONUCLEASE_EXONUCLEASE_PHOSPHATASE FAMILY DOMAIN-CONTAINING PROTEIN 1"/>
    <property type="match status" value="1"/>
</dbReference>
<organism evidence="3 4">
    <name type="scientific">Thalassolituus marinus</name>
    <dbReference type="NCBI Taxonomy" id="671053"/>
    <lineage>
        <taxon>Bacteria</taxon>
        <taxon>Pseudomonadati</taxon>
        <taxon>Pseudomonadota</taxon>
        <taxon>Gammaproteobacteria</taxon>
        <taxon>Oceanospirillales</taxon>
        <taxon>Oceanospirillaceae</taxon>
        <taxon>Thalassolituus</taxon>
    </lineage>
</organism>
<accession>A0ABS7ZT29</accession>